<accession>A0A498PSX0</accession>
<gene>
    <name evidence="1" type="ORF">LAUMK136_00880</name>
</gene>
<evidence type="ECO:0000313" key="1">
    <source>
        <dbReference type="EMBL" id="VBA35000.1"/>
    </source>
</evidence>
<keyword evidence="2" id="KW-1185">Reference proteome</keyword>
<dbReference type="AlphaFoldDB" id="A0A498PSX0"/>
<protein>
    <submittedName>
        <fullName evidence="1">Uncharacterized protein</fullName>
    </submittedName>
</protein>
<evidence type="ECO:0000313" key="2">
    <source>
        <dbReference type="Proteomes" id="UP000273307"/>
    </source>
</evidence>
<organism evidence="1 2">
    <name type="scientific">Mycobacterium attenuatum</name>
    <dbReference type="NCBI Taxonomy" id="2341086"/>
    <lineage>
        <taxon>Bacteria</taxon>
        <taxon>Bacillati</taxon>
        <taxon>Actinomycetota</taxon>
        <taxon>Actinomycetes</taxon>
        <taxon>Mycobacteriales</taxon>
        <taxon>Mycobacteriaceae</taxon>
        <taxon>Mycobacterium</taxon>
    </lineage>
</organism>
<sequence length="30" mass="3224">MAHDQLFSSAIDGETSGETEIFSATCFTLD</sequence>
<dbReference type="EMBL" id="UPHP01000022">
    <property type="protein sequence ID" value="VBA35000.1"/>
    <property type="molecule type" value="Genomic_DNA"/>
</dbReference>
<name>A0A498PSX0_9MYCO</name>
<reference evidence="1 2" key="1">
    <citation type="submission" date="2018-09" db="EMBL/GenBank/DDBJ databases">
        <authorList>
            <person name="Tagini F."/>
        </authorList>
    </citation>
    <scope>NUCLEOTIDE SEQUENCE [LARGE SCALE GENOMIC DNA]</scope>
    <source>
        <strain evidence="1 2">MK136</strain>
    </source>
</reference>
<dbReference type="Proteomes" id="UP000273307">
    <property type="component" value="Unassembled WGS sequence"/>
</dbReference>
<proteinExistence type="predicted"/>